<organism evidence="3 4">
    <name type="scientific">Mycolicibacterium frederiksbergense</name>
    <dbReference type="NCBI Taxonomy" id="117567"/>
    <lineage>
        <taxon>Bacteria</taxon>
        <taxon>Bacillati</taxon>
        <taxon>Actinomycetota</taxon>
        <taxon>Actinomycetes</taxon>
        <taxon>Mycobacteriales</taxon>
        <taxon>Mycobacteriaceae</taxon>
        <taxon>Mycolicibacterium</taxon>
    </lineage>
</organism>
<dbReference type="Gene3D" id="1.10.10.2840">
    <property type="entry name" value="PucR C-terminal helix-turn-helix domain"/>
    <property type="match status" value="1"/>
</dbReference>
<dbReference type="RefSeq" id="WP_280830764.1">
    <property type="nucleotide sequence ID" value="NZ_JARXVE010000001.1"/>
</dbReference>
<evidence type="ECO:0000259" key="2">
    <source>
        <dbReference type="Pfam" id="PF13556"/>
    </source>
</evidence>
<comment type="caution">
    <text evidence="3">The sequence shown here is derived from an EMBL/GenBank/DDBJ whole genome shotgun (WGS) entry which is preliminary data.</text>
</comment>
<dbReference type="EMBL" id="JARXVE010000001">
    <property type="protein sequence ID" value="MDH6194119.1"/>
    <property type="molecule type" value="Genomic_DNA"/>
</dbReference>
<protein>
    <submittedName>
        <fullName evidence="3">Purine catabolism regulator</fullName>
    </submittedName>
</protein>
<dbReference type="PANTHER" id="PTHR33744">
    <property type="entry name" value="CARBOHYDRATE DIACID REGULATOR"/>
    <property type="match status" value="1"/>
</dbReference>
<accession>A0ABT6KTY4</accession>
<proteinExistence type="predicted"/>
<keyword evidence="4" id="KW-1185">Reference proteome</keyword>
<reference evidence="3 4" key="1">
    <citation type="submission" date="2023-04" db="EMBL/GenBank/DDBJ databases">
        <title>Forest soil microbial communities from Buena Vista Peninsula, Colon Province, Panama.</title>
        <authorList>
            <person name="Bouskill N."/>
        </authorList>
    </citation>
    <scope>NUCLEOTIDE SEQUENCE [LARGE SCALE GENOMIC DNA]</scope>
    <source>
        <strain evidence="3 4">AC80</strain>
    </source>
</reference>
<dbReference type="PANTHER" id="PTHR33744:SF1">
    <property type="entry name" value="DNA-BINDING TRANSCRIPTIONAL ACTIVATOR ADER"/>
    <property type="match status" value="1"/>
</dbReference>
<name>A0ABT6KTY4_9MYCO</name>
<evidence type="ECO:0000313" key="3">
    <source>
        <dbReference type="EMBL" id="MDH6194119.1"/>
    </source>
</evidence>
<evidence type="ECO:0000313" key="4">
    <source>
        <dbReference type="Proteomes" id="UP001160130"/>
    </source>
</evidence>
<sequence>MPMTVGDLFERPHLRLRVHAGQAGLSRQVLWTHVSDLPEPWRWVSRGELLMTNGLSFPKSAKDQAELVHRLLEAGVPGLVIGEQMYCPPLTRTFERVSNELQFPVLWVGYPLPFSLITRAVAEATLVDQSQRLMRTVRIYDLIRRQAARGLDRADLLRALSRELGCELYVCTRSTGDPWFPDTAKLEDPIRDAVAKLSGGSKNVASGAFGLPSDDSKSAMLTDIPRHPGAALVTISDVNTPADSVQTQHAATVVSLELTQTELGLEHQRAYGAGIMTRMLEGRIDGATMRDQLTEFGLEEDNAVVISASAADRAELRNVHVWFWRFGIPCIGSLDANTFHALVPDEPAVEHALRQALGPDGRVGFSGPLHRVARFSDASREANWALSSAVRLNTSVSKYGTEVAWVGLSNAEDAQALVDRLLRPLEDYDASTNSSLVETLECFLENRRSWTQVAEAMHLHRQTVAYRIRRIEEIGGCSLADTATISQYWLALNARDLLGEPGPPRKSGL</sequence>
<dbReference type="Pfam" id="PF07905">
    <property type="entry name" value="PucR"/>
    <property type="match status" value="1"/>
</dbReference>
<dbReference type="Pfam" id="PF13556">
    <property type="entry name" value="HTH_30"/>
    <property type="match status" value="1"/>
</dbReference>
<dbReference type="InterPro" id="IPR042070">
    <property type="entry name" value="PucR_C-HTH_sf"/>
</dbReference>
<dbReference type="InterPro" id="IPR025736">
    <property type="entry name" value="PucR_C-HTH_dom"/>
</dbReference>
<evidence type="ECO:0000259" key="1">
    <source>
        <dbReference type="Pfam" id="PF07905"/>
    </source>
</evidence>
<feature type="domain" description="PucR C-terminal helix-turn-helix" evidence="2">
    <location>
        <begin position="436"/>
        <end position="494"/>
    </location>
</feature>
<dbReference type="InterPro" id="IPR012914">
    <property type="entry name" value="PucR_dom"/>
</dbReference>
<dbReference type="InterPro" id="IPR051448">
    <property type="entry name" value="CdaR-like_regulators"/>
</dbReference>
<dbReference type="Proteomes" id="UP001160130">
    <property type="component" value="Unassembled WGS sequence"/>
</dbReference>
<feature type="domain" description="Purine catabolism PurC-like" evidence="1">
    <location>
        <begin position="7"/>
        <end position="123"/>
    </location>
</feature>
<gene>
    <name evidence="3" type="ORF">M2272_000740</name>
</gene>